<reference evidence="1 2" key="1">
    <citation type="submission" date="2015-05" db="EMBL/GenBank/DDBJ databases">
        <title>Photobacterium galathea sp. nov.</title>
        <authorList>
            <person name="Machado H."/>
            <person name="Gram L."/>
        </authorList>
    </citation>
    <scope>NUCLEOTIDE SEQUENCE [LARGE SCALE GENOMIC DNA]</scope>
    <source>
        <strain evidence="1 2">DSM 22954</strain>
    </source>
</reference>
<gene>
    <name evidence="1" type="ORF">ABT57_11950</name>
</gene>
<evidence type="ECO:0000313" key="2">
    <source>
        <dbReference type="Proteomes" id="UP000035909"/>
    </source>
</evidence>
<name>A0A0J1HA50_9GAMM</name>
<sequence>MDRLAYTFLVSPPSDIDILKLPGNKKRGLLVILLIFVQQKMPHSALVKYGQPGQDFPCQKCLFIVKRLSFKCHAAPLNLVYTKFKEKQHGNVSED</sequence>
<dbReference type="Proteomes" id="UP000035909">
    <property type="component" value="Unassembled WGS sequence"/>
</dbReference>
<evidence type="ECO:0000313" key="1">
    <source>
        <dbReference type="EMBL" id="KLV08549.1"/>
    </source>
</evidence>
<keyword evidence="2" id="KW-1185">Reference proteome</keyword>
<organism evidence="1 2">
    <name type="scientific">Photobacterium ganghwense</name>
    <dbReference type="NCBI Taxonomy" id="320778"/>
    <lineage>
        <taxon>Bacteria</taxon>
        <taxon>Pseudomonadati</taxon>
        <taxon>Pseudomonadota</taxon>
        <taxon>Gammaproteobacteria</taxon>
        <taxon>Vibrionales</taxon>
        <taxon>Vibrionaceae</taxon>
        <taxon>Photobacterium</taxon>
    </lineage>
</organism>
<dbReference type="STRING" id="320778.ABT57_11950"/>
<dbReference type="AlphaFoldDB" id="A0A0J1HA50"/>
<comment type="caution">
    <text evidence="1">The sequence shown here is derived from an EMBL/GenBank/DDBJ whole genome shotgun (WGS) entry which is preliminary data.</text>
</comment>
<proteinExistence type="predicted"/>
<dbReference type="EMBL" id="LDOU01000013">
    <property type="protein sequence ID" value="KLV08549.1"/>
    <property type="molecule type" value="Genomic_DNA"/>
</dbReference>
<accession>A0A0J1HA50</accession>
<protein>
    <submittedName>
        <fullName evidence="1">Uncharacterized protein</fullName>
    </submittedName>
</protein>